<feature type="compositionally biased region" description="Basic residues" evidence="1">
    <location>
        <begin position="102"/>
        <end position="120"/>
    </location>
</feature>
<feature type="compositionally biased region" description="Basic residues" evidence="1">
    <location>
        <begin position="285"/>
        <end position="294"/>
    </location>
</feature>
<evidence type="ECO:0000256" key="1">
    <source>
        <dbReference type="SAM" id="MobiDB-lite"/>
    </source>
</evidence>
<gene>
    <name evidence="2" type="ORF">AVDCRST_MAG41-3028</name>
</gene>
<feature type="compositionally biased region" description="Low complexity" evidence="1">
    <location>
        <begin position="295"/>
        <end position="306"/>
    </location>
</feature>
<reference evidence="2" key="1">
    <citation type="submission" date="2020-02" db="EMBL/GenBank/DDBJ databases">
        <authorList>
            <person name="Meier V. D."/>
        </authorList>
    </citation>
    <scope>NUCLEOTIDE SEQUENCE</scope>
    <source>
        <strain evidence="2">AVDCRST_MAG41</strain>
    </source>
</reference>
<feature type="compositionally biased region" description="Basic and acidic residues" evidence="1">
    <location>
        <begin position="164"/>
        <end position="185"/>
    </location>
</feature>
<feature type="compositionally biased region" description="Basic residues" evidence="1">
    <location>
        <begin position="263"/>
        <end position="276"/>
    </location>
</feature>
<sequence length="350" mass="38118">ADRNADRLQRRLHRDGPGARRLRARRARHRLPARGVLVRLGQPARLRRRPDQHGRDRRRHPQHLLPHADAAGDDGRRAGLRLRRPVHPGPGGVRAAGDRGLPRRAVHRPARPHPRGRRHLPAGVAPGEGAVRRQALHPAAGRRARRQRARQAAEADQPPGPGPDPDRAGRAGTEERRAGGGDRRGLGAGLLLPGAGPGDLRRVARRGRRQAGPRARAAADRRRHPGRDHRGRRGRGPGAGPGPRPPGALHRRHGRPRQELLQRRHRAVRLRRRGRRGAGALPRRPPGRGRRRAAGRAGPRGVAGRAAGRGRGAGRRLRRGGRHHAERAATGRHPRAAGTGCRAVEGAQPV</sequence>
<feature type="compositionally biased region" description="Basic residues" evidence="1">
    <location>
        <begin position="312"/>
        <end position="335"/>
    </location>
</feature>
<organism evidence="2">
    <name type="scientific">uncultured Mycobacteriales bacterium</name>
    <dbReference type="NCBI Taxonomy" id="581187"/>
    <lineage>
        <taxon>Bacteria</taxon>
        <taxon>Bacillati</taxon>
        <taxon>Actinomycetota</taxon>
        <taxon>Actinomycetes</taxon>
        <taxon>Mycobacteriales</taxon>
        <taxon>environmental samples</taxon>
    </lineage>
</organism>
<feature type="compositionally biased region" description="Basic and acidic residues" evidence="1">
    <location>
        <begin position="1"/>
        <end position="18"/>
    </location>
</feature>
<feature type="non-terminal residue" evidence="2">
    <location>
        <position position="1"/>
    </location>
</feature>
<dbReference type="EMBL" id="CADCTP010000277">
    <property type="protein sequence ID" value="CAA9273204.1"/>
    <property type="molecule type" value="Genomic_DNA"/>
</dbReference>
<feature type="compositionally biased region" description="Basic residues" evidence="1">
    <location>
        <begin position="221"/>
        <end position="235"/>
    </location>
</feature>
<accession>A0A6J4JBK5</accession>
<dbReference type="AlphaFoldDB" id="A0A6J4JBK5"/>
<name>A0A6J4JBK5_9ACTN</name>
<feature type="compositionally biased region" description="Basic residues" evidence="1">
    <location>
        <begin position="140"/>
        <end position="149"/>
    </location>
</feature>
<protein>
    <submittedName>
        <fullName evidence="2">N5,N10-methylenetetrahydromethanopterin reductase-related protein</fullName>
    </submittedName>
</protein>
<feature type="non-terminal residue" evidence="2">
    <location>
        <position position="350"/>
    </location>
</feature>
<feature type="compositionally biased region" description="Basic residues" evidence="1">
    <location>
        <begin position="20"/>
        <end position="32"/>
    </location>
</feature>
<feature type="region of interest" description="Disordered" evidence="1">
    <location>
        <begin position="1"/>
        <end position="350"/>
    </location>
</feature>
<proteinExistence type="predicted"/>
<evidence type="ECO:0000313" key="2">
    <source>
        <dbReference type="EMBL" id="CAA9273204.1"/>
    </source>
</evidence>